<reference evidence="3 4" key="1">
    <citation type="journal article" date="2018" name="PLoS Pathog.">
        <title>Evolution of structural diversity of trichothecenes, a family of toxins produced by plant pathogenic and entomopathogenic fungi.</title>
        <authorList>
            <person name="Proctor R.H."/>
            <person name="McCormick S.P."/>
            <person name="Kim H.S."/>
            <person name="Cardoza R.E."/>
            <person name="Stanley A.M."/>
            <person name="Lindo L."/>
            <person name="Kelly A."/>
            <person name="Brown D.W."/>
            <person name="Lee T."/>
            <person name="Vaughan M.M."/>
            <person name="Alexander N.J."/>
            <person name="Busman M."/>
            <person name="Gutierrez S."/>
        </authorList>
    </citation>
    <scope>NUCLEOTIDE SEQUENCE [LARGE SCALE GENOMIC DNA]</scope>
    <source>
        <strain evidence="3 4">NRRL 13405</strain>
    </source>
</reference>
<feature type="transmembrane region" description="Helical" evidence="2">
    <location>
        <begin position="700"/>
        <end position="723"/>
    </location>
</feature>
<feature type="compositionally biased region" description="Polar residues" evidence="1">
    <location>
        <begin position="13"/>
        <end position="25"/>
    </location>
</feature>
<dbReference type="PANTHER" id="PTHR37544">
    <property type="entry name" value="SPRAY-RELATED"/>
    <property type="match status" value="1"/>
</dbReference>
<feature type="transmembrane region" description="Helical" evidence="2">
    <location>
        <begin position="112"/>
        <end position="131"/>
    </location>
</feature>
<dbReference type="STRING" id="2594813.A0A395MYN1"/>
<feature type="transmembrane region" description="Helical" evidence="2">
    <location>
        <begin position="533"/>
        <end position="555"/>
    </location>
</feature>
<feature type="transmembrane region" description="Helical" evidence="2">
    <location>
        <begin position="178"/>
        <end position="195"/>
    </location>
</feature>
<dbReference type="AlphaFoldDB" id="A0A395MYN1"/>
<name>A0A395MYN1_9HYPO</name>
<feature type="transmembrane region" description="Helical" evidence="2">
    <location>
        <begin position="1127"/>
        <end position="1148"/>
    </location>
</feature>
<gene>
    <name evidence="3" type="ORF">FIE12Z_2969</name>
</gene>
<keyword evidence="2" id="KW-0812">Transmembrane</keyword>
<evidence type="ECO:0000313" key="3">
    <source>
        <dbReference type="EMBL" id="RFN52810.1"/>
    </source>
</evidence>
<proteinExistence type="predicted"/>
<feature type="transmembrane region" description="Helical" evidence="2">
    <location>
        <begin position="657"/>
        <end position="674"/>
    </location>
</feature>
<evidence type="ECO:0000256" key="2">
    <source>
        <dbReference type="SAM" id="Phobius"/>
    </source>
</evidence>
<keyword evidence="4" id="KW-1185">Reference proteome</keyword>
<accession>A0A395MYN1</accession>
<evidence type="ECO:0000313" key="4">
    <source>
        <dbReference type="Proteomes" id="UP000265631"/>
    </source>
</evidence>
<evidence type="ECO:0000256" key="1">
    <source>
        <dbReference type="SAM" id="MobiDB-lite"/>
    </source>
</evidence>
<dbReference type="InterPro" id="IPR021840">
    <property type="entry name" value="DUF3433"/>
</dbReference>
<dbReference type="Proteomes" id="UP000265631">
    <property type="component" value="Unassembled WGS sequence"/>
</dbReference>
<dbReference type="Pfam" id="PF11915">
    <property type="entry name" value="DUF3433"/>
    <property type="match status" value="2"/>
</dbReference>
<keyword evidence="2" id="KW-1133">Transmembrane helix</keyword>
<feature type="region of interest" description="Disordered" evidence="1">
    <location>
        <begin position="1"/>
        <end position="37"/>
    </location>
</feature>
<keyword evidence="2" id="KW-0472">Membrane</keyword>
<feature type="transmembrane region" description="Helical" evidence="2">
    <location>
        <begin position="763"/>
        <end position="785"/>
    </location>
</feature>
<feature type="transmembrane region" description="Helical" evidence="2">
    <location>
        <begin position="62"/>
        <end position="83"/>
    </location>
</feature>
<dbReference type="EMBL" id="PXXK01000059">
    <property type="protein sequence ID" value="RFN52810.1"/>
    <property type="molecule type" value="Genomic_DNA"/>
</dbReference>
<organism evidence="3 4">
    <name type="scientific">Fusarium flagelliforme</name>
    <dbReference type="NCBI Taxonomy" id="2675880"/>
    <lineage>
        <taxon>Eukaryota</taxon>
        <taxon>Fungi</taxon>
        <taxon>Dikarya</taxon>
        <taxon>Ascomycota</taxon>
        <taxon>Pezizomycotina</taxon>
        <taxon>Sordariomycetes</taxon>
        <taxon>Hypocreomycetidae</taxon>
        <taxon>Hypocreales</taxon>
        <taxon>Nectriaceae</taxon>
        <taxon>Fusarium</taxon>
        <taxon>Fusarium incarnatum-equiseti species complex</taxon>
    </lineage>
</organism>
<protein>
    <submittedName>
        <fullName evidence="3">Uncharacterized protein</fullName>
    </submittedName>
</protein>
<sequence length="1247" mass="139343">MSSWETTALRLQGNVTADSTPNPSHKSLPPLPRQKTKAKTVTGVKEVAEEEVSIRTRGWKPLSLSTPILLAVIALTILLAVAVETLAQRSAAQGGLALSATLDDMPEYARLAYLYVPTIIAVLYSTIWSWIDLDVKRMQPWFELSKRDGATAENSLFLDYQYDFVGFVPFRAARRKHWPVFFGGTAMVIVFWLLTPLQSALLGTEVVPQIQNASISARSQLLPVEEQVSRIDPEFLNNGYATGWLGQPFPPFMTSKYALLPFHVDGNYAPSGVKTNWTAETTKLSTELDCWPADIYNQQLRPETGREFLDGKGCNTTMYMQTGMNYSMYYVGYYSNPYADYALGSPNCRTENASHQFLAVWATADKVEGQRVPDFNITALYCQPTYYKQRVLATVDSSTYNPDTDKIEALSPREILTEKEFNPTAFEYLLANGVTEAKPIRDYPFTTVVEQHPRLNGTGLALPVSNMVGYAVAGRTVPTTAYASPEFLAKVYNEAHQYLFSLAVNQLLVNETNISNHTADVSFELTGVVVSRLFATCVESLLAVIALFTAFILWFSRTSPSHLPMNPSSITRYIDIFRHSPEILESFSSMDSADEKSLFEDFRQDNIRLRLNEQSKNAEVTIEKFIQRSSDSCNKSHDSPKGYYDPVLPLALRRRSGLLFVLTLMGAIAGLSYLKQQEKELSGLYRPSQSFEVLQLLEKYIPTAFATLIKPFWTLLNRLLCVLQPFRDLWKGKAKSSSTIDAAYTSIPPQLVLWRAIKLKHMILVLVCAMALLSNLLAVGLGSLFNEAPTVAEYSEALMPAFAPKFDNNSIDVFDSFLSRNLITTSFYQDHYYVAMANMSSGTRLPPWLSNDYYFHRHKIAPFEGALPGDTYNLHVRGYGARGNCTALPARRLPLATGPSLDINGAFVNSTGDDCPELVSYATPILRDSNNNRSSGLSAIEYCGTIGSVSGPQACGRPLVMAWGRMPTAEHVNSTLDASFMICRPVFETAMFNLTVDLEGHVISYKRTSELEATLDYPESEAHSNRIFEVLNFYWNQPRIQYHNDTTVRDWMSYFTMLKTNGSRSVVDPTSPVPDPEELRPYVEGTYRSLFAILLSLNEHLFDHKQENQPAMGIRRTVETRIFMEDASFIITMTILAVNTAVAVLLYSRAVPSVLPRMPTTIGSILAYVAPSRLVTPTFNLAPGSSTRTFSFGRYVGRDKDVHIGIEIDPHVVPVDPQSLRTKQSSISRLLCRKKKSQGEVSGGTWL</sequence>
<comment type="caution">
    <text evidence="3">The sequence shown here is derived from an EMBL/GenBank/DDBJ whole genome shotgun (WGS) entry which is preliminary data.</text>
</comment>
<dbReference type="PANTHER" id="PTHR37544:SF3">
    <property type="entry name" value="SPRAY"/>
    <property type="match status" value="1"/>
</dbReference>